<accession>A0ABD3IDR6</accession>
<gene>
    <name evidence="2" type="ORF">R1sor_019880</name>
</gene>
<feature type="region of interest" description="Disordered" evidence="1">
    <location>
        <begin position="112"/>
        <end position="150"/>
    </location>
</feature>
<comment type="caution">
    <text evidence="2">The sequence shown here is derived from an EMBL/GenBank/DDBJ whole genome shotgun (WGS) entry which is preliminary data.</text>
</comment>
<sequence length="150" mass="17394">MRYTGRLMEGSKDDWANILAQREKNTSQSEAADRDWKIPGDPENNDRCTHLGEQNLAMERTSIRIERVVSTSKILAQTIDGRRRNREYVNEVGRRVYEFYLEEAMEADMEERWHQQNETMDVEDLTPGVLHGRKGRENDSSNGPPVNAAR</sequence>
<dbReference type="EMBL" id="JBJQOH010000001">
    <property type="protein sequence ID" value="KAL3701858.1"/>
    <property type="molecule type" value="Genomic_DNA"/>
</dbReference>
<protein>
    <submittedName>
        <fullName evidence="2">Uncharacterized protein</fullName>
    </submittedName>
</protein>
<organism evidence="2 3">
    <name type="scientific">Riccia sorocarpa</name>
    <dbReference type="NCBI Taxonomy" id="122646"/>
    <lineage>
        <taxon>Eukaryota</taxon>
        <taxon>Viridiplantae</taxon>
        <taxon>Streptophyta</taxon>
        <taxon>Embryophyta</taxon>
        <taxon>Marchantiophyta</taxon>
        <taxon>Marchantiopsida</taxon>
        <taxon>Marchantiidae</taxon>
        <taxon>Marchantiales</taxon>
        <taxon>Ricciaceae</taxon>
        <taxon>Riccia</taxon>
    </lineage>
</organism>
<reference evidence="2 3" key="1">
    <citation type="submission" date="2024-09" db="EMBL/GenBank/DDBJ databases">
        <title>Chromosome-scale assembly of Riccia sorocarpa.</title>
        <authorList>
            <person name="Paukszto L."/>
        </authorList>
    </citation>
    <scope>NUCLEOTIDE SEQUENCE [LARGE SCALE GENOMIC DNA]</scope>
    <source>
        <strain evidence="2">LP-2024</strain>
        <tissue evidence="2">Aerial parts of the thallus</tissue>
    </source>
</reference>
<dbReference type="Proteomes" id="UP001633002">
    <property type="component" value="Unassembled WGS sequence"/>
</dbReference>
<keyword evidence="3" id="KW-1185">Reference proteome</keyword>
<evidence type="ECO:0000313" key="2">
    <source>
        <dbReference type="EMBL" id="KAL3701858.1"/>
    </source>
</evidence>
<evidence type="ECO:0000313" key="3">
    <source>
        <dbReference type="Proteomes" id="UP001633002"/>
    </source>
</evidence>
<name>A0ABD3IDR6_9MARC</name>
<proteinExistence type="predicted"/>
<evidence type="ECO:0000256" key="1">
    <source>
        <dbReference type="SAM" id="MobiDB-lite"/>
    </source>
</evidence>
<dbReference type="AlphaFoldDB" id="A0ABD3IDR6"/>
<feature type="region of interest" description="Disordered" evidence="1">
    <location>
        <begin position="23"/>
        <end position="46"/>
    </location>
</feature>